<comment type="catalytic activity">
    <reaction evidence="1">
        <text>ATP + protein L-histidine = ADP + protein N-phospho-L-histidine.</text>
        <dbReference type="EC" id="2.7.13.3"/>
    </reaction>
</comment>
<dbReference type="HOGENOM" id="CLU_000445_114_58_2"/>
<dbReference type="PANTHER" id="PTHR43711">
    <property type="entry name" value="TWO-COMPONENT HISTIDINE KINASE"/>
    <property type="match status" value="1"/>
</dbReference>
<dbReference type="SUPFAM" id="SSF55874">
    <property type="entry name" value="ATPase domain of HSP90 chaperone/DNA topoisomerase II/histidine kinase"/>
    <property type="match status" value="1"/>
</dbReference>
<dbReference type="InterPro" id="IPR036097">
    <property type="entry name" value="HisK_dim/P_sf"/>
</dbReference>
<dbReference type="AlphaFoldDB" id="C7NQP1"/>
<evidence type="ECO:0000256" key="2">
    <source>
        <dbReference type="ARBA" id="ARBA00012438"/>
    </source>
</evidence>
<dbReference type="CDD" id="cd00082">
    <property type="entry name" value="HisKA"/>
    <property type="match status" value="1"/>
</dbReference>
<dbReference type="CDD" id="cd00075">
    <property type="entry name" value="HATPase"/>
    <property type="match status" value="1"/>
</dbReference>
<dbReference type="PRINTS" id="PR00344">
    <property type="entry name" value="BCTRLSENSOR"/>
</dbReference>
<keyword evidence="4" id="KW-0808">Transferase</keyword>
<dbReference type="KEGG" id="hut:Huta_0313"/>
<dbReference type="Gene3D" id="1.10.287.130">
    <property type="match status" value="1"/>
</dbReference>
<dbReference type="Pfam" id="PF00512">
    <property type="entry name" value="HisKA"/>
    <property type="match status" value="1"/>
</dbReference>
<dbReference type="GO" id="GO:0000155">
    <property type="term" value="F:phosphorelay sensor kinase activity"/>
    <property type="evidence" value="ECO:0007669"/>
    <property type="project" value="InterPro"/>
</dbReference>
<keyword evidence="3" id="KW-0597">Phosphoprotein</keyword>
<dbReference type="GeneID" id="8382577"/>
<dbReference type="InterPro" id="IPR004358">
    <property type="entry name" value="Sig_transdc_His_kin-like_C"/>
</dbReference>
<evidence type="ECO:0000256" key="5">
    <source>
        <dbReference type="ARBA" id="ARBA00022777"/>
    </source>
</evidence>
<feature type="transmembrane region" description="Helical" evidence="7">
    <location>
        <begin position="145"/>
        <end position="170"/>
    </location>
</feature>
<reference evidence="9 10" key="1">
    <citation type="journal article" date="2009" name="Stand. Genomic Sci.">
        <title>Complete genome sequence of Halorhabdus utahensis type strain (AX-2).</title>
        <authorList>
            <person name="Anderson I."/>
            <person name="Tindall B.J."/>
            <person name="Pomrenke H."/>
            <person name="Goker M."/>
            <person name="Lapidus A."/>
            <person name="Nolan M."/>
            <person name="Copeland A."/>
            <person name="Glavina Del Rio T."/>
            <person name="Chen F."/>
            <person name="Tice H."/>
            <person name="Cheng J.F."/>
            <person name="Lucas S."/>
            <person name="Chertkov O."/>
            <person name="Bruce D."/>
            <person name="Brettin T."/>
            <person name="Detter J.C."/>
            <person name="Han C."/>
            <person name="Goodwin L."/>
            <person name="Land M."/>
            <person name="Hauser L."/>
            <person name="Chang Y.J."/>
            <person name="Jeffries C.D."/>
            <person name="Pitluck S."/>
            <person name="Pati A."/>
            <person name="Mavromatis K."/>
            <person name="Ivanova N."/>
            <person name="Ovchinnikova G."/>
            <person name="Chen A."/>
            <person name="Palaniappan K."/>
            <person name="Chain P."/>
            <person name="Rohde M."/>
            <person name="Bristow J."/>
            <person name="Eisen J.A."/>
            <person name="Markowitz V."/>
            <person name="Hugenholtz P."/>
            <person name="Kyrpides N.C."/>
            <person name="Klenk H.P."/>
        </authorList>
    </citation>
    <scope>NUCLEOTIDE SEQUENCE [LARGE SCALE GENOMIC DNA]</scope>
    <source>
        <strain evidence="10">DSM 12940 / JCM 11049 / AX-2</strain>
    </source>
</reference>
<evidence type="ECO:0000256" key="6">
    <source>
        <dbReference type="ARBA" id="ARBA00023012"/>
    </source>
</evidence>
<evidence type="ECO:0000256" key="7">
    <source>
        <dbReference type="SAM" id="Phobius"/>
    </source>
</evidence>
<name>C7NQP1_HALUD</name>
<evidence type="ECO:0000256" key="1">
    <source>
        <dbReference type="ARBA" id="ARBA00000085"/>
    </source>
</evidence>
<evidence type="ECO:0000256" key="3">
    <source>
        <dbReference type="ARBA" id="ARBA00022553"/>
    </source>
</evidence>
<feature type="domain" description="Histidine kinase" evidence="8">
    <location>
        <begin position="363"/>
        <end position="562"/>
    </location>
</feature>
<dbReference type="EC" id="2.7.13.3" evidence="2"/>
<gene>
    <name evidence="9" type="ordered locus">Huta_0313</name>
</gene>
<sequence>MALVWATYVLVLVVTVPVQVSLAYWVFAHHDDVRGSRWFAFSLFLGFVWAIFQFVMFVVADPEIQWIVRTFAEKTAMGSFMAWIVFASLYSGSDFHRHWLARAGLGYLIINALTPSFVSPFSELFYEQRVVIAEPFQYVTVEPGLVYLSALLVIVVLGGAGMTALVRYLLSTPRDSGYPLVLLVLGALSIPLFTISGKLGLFPATQLNHSTYGLLPFSLFMTFALFRFRLFDIQPVARNAVVEELQDPVFVLEADRCLVDYNQAAKRLVPAVESGVGQPFDAVFPALGESLVFPEHEAETTTEISMTTNDRTRHYSVNVSQVGGQSQAHANWYSVVLRDVTELERSRSQLQAQNERLDQVASTISHDLRNPIQVALGNTERIRTCLGPSEIESGDRHTVLDAVDTTQASLERMEDILSDLLTIAREGKTIEDAESLSLAAVASDAWQTVDTRSASLTVAEDTTVQADRSKLRSILENLFRNSVEHGPDDVTVTIGSIDGGFFVADDGPGIDQSATDKIFEYGYTTSDEGTGLGLSIVRTMAESHGWSVHAEPGDTGGVRFVFASVSSTRADRIASEPHSQ</sequence>
<evidence type="ECO:0000313" key="9">
    <source>
        <dbReference type="EMBL" id="ACV10500.1"/>
    </source>
</evidence>
<dbReference type="PANTHER" id="PTHR43711:SF1">
    <property type="entry name" value="HISTIDINE KINASE 1"/>
    <property type="match status" value="1"/>
</dbReference>
<dbReference type="InterPro" id="IPR031621">
    <property type="entry name" value="HisKA_7TM"/>
</dbReference>
<dbReference type="Proteomes" id="UP000002071">
    <property type="component" value="Chromosome"/>
</dbReference>
<dbReference type="EMBL" id="CP001687">
    <property type="protein sequence ID" value="ACV10500.1"/>
    <property type="molecule type" value="Genomic_DNA"/>
</dbReference>
<feature type="transmembrane region" description="Helical" evidence="7">
    <location>
        <begin position="177"/>
        <end position="197"/>
    </location>
</feature>
<evidence type="ECO:0000313" key="10">
    <source>
        <dbReference type="Proteomes" id="UP000002071"/>
    </source>
</evidence>
<dbReference type="PROSITE" id="PS50109">
    <property type="entry name" value="HIS_KIN"/>
    <property type="match status" value="1"/>
</dbReference>
<keyword evidence="7" id="KW-1133">Transmembrane helix</keyword>
<keyword evidence="7" id="KW-0472">Membrane</keyword>
<dbReference type="InterPro" id="IPR036890">
    <property type="entry name" value="HATPase_C_sf"/>
</dbReference>
<feature type="transmembrane region" description="Helical" evidence="7">
    <location>
        <begin position="39"/>
        <end position="60"/>
    </location>
</feature>
<dbReference type="SMART" id="SM00388">
    <property type="entry name" value="HisKA"/>
    <property type="match status" value="1"/>
</dbReference>
<dbReference type="SMART" id="SM00387">
    <property type="entry name" value="HATPase_c"/>
    <property type="match status" value="1"/>
</dbReference>
<keyword evidence="10" id="KW-1185">Reference proteome</keyword>
<dbReference type="InterPro" id="IPR050736">
    <property type="entry name" value="Sensor_HK_Regulatory"/>
</dbReference>
<dbReference type="Pfam" id="PF16927">
    <property type="entry name" value="HisKA_7TM"/>
    <property type="match status" value="1"/>
</dbReference>
<keyword evidence="7" id="KW-0812">Transmembrane</keyword>
<feature type="transmembrane region" description="Helical" evidence="7">
    <location>
        <begin position="209"/>
        <end position="228"/>
    </location>
</feature>
<dbReference type="Gene3D" id="3.30.565.10">
    <property type="entry name" value="Histidine kinase-like ATPase, C-terminal domain"/>
    <property type="match status" value="1"/>
</dbReference>
<dbReference type="STRING" id="519442.Huta_0313"/>
<feature type="transmembrane region" description="Helical" evidence="7">
    <location>
        <begin position="66"/>
        <end position="87"/>
    </location>
</feature>
<evidence type="ECO:0000259" key="8">
    <source>
        <dbReference type="PROSITE" id="PS50109"/>
    </source>
</evidence>
<dbReference type="Gene3D" id="3.30.450.20">
    <property type="entry name" value="PAS domain"/>
    <property type="match status" value="1"/>
</dbReference>
<dbReference type="Pfam" id="PF02518">
    <property type="entry name" value="HATPase_c"/>
    <property type="match status" value="1"/>
</dbReference>
<organism evidence="9 10">
    <name type="scientific">Halorhabdus utahensis (strain DSM 12940 / JCM 11049 / AX-2)</name>
    <dbReference type="NCBI Taxonomy" id="519442"/>
    <lineage>
        <taxon>Archaea</taxon>
        <taxon>Methanobacteriati</taxon>
        <taxon>Methanobacteriota</taxon>
        <taxon>Stenosarchaea group</taxon>
        <taxon>Halobacteria</taxon>
        <taxon>Halobacteriales</taxon>
        <taxon>Haloarculaceae</taxon>
        <taxon>Halorhabdus</taxon>
    </lineage>
</organism>
<dbReference type="SUPFAM" id="SSF47384">
    <property type="entry name" value="Homodimeric domain of signal transducing histidine kinase"/>
    <property type="match status" value="1"/>
</dbReference>
<keyword evidence="5 9" id="KW-0418">Kinase</keyword>
<evidence type="ECO:0000256" key="4">
    <source>
        <dbReference type="ARBA" id="ARBA00022679"/>
    </source>
</evidence>
<keyword evidence="6" id="KW-0902">Two-component regulatory system</keyword>
<accession>C7NQP1</accession>
<dbReference type="InterPro" id="IPR003661">
    <property type="entry name" value="HisK_dim/P_dom"/>
</dbReference>
<protein>
    <recommendedName>
        <fullName evidence="2">histidine kinase</fullName>
        <ecNumber evidence="2">2.7.13.3</ecNumber>
    </recommendedName>
</protein>
<dbReference type="InterPro" id="IPR003594">
    <property type="entry name" value="HATPase_dom"/>
</dbReference>
<dbReference type="eggNOG" id="arCOG02327">
    <property type="taxonomic scope" value="Archaea"/>
</dbReference>
<proteinExistence type="predicted"/>
<dbReference type="OrthoDB" id="8127at2157"/>
<feature type="transmembrane region" description="Helical" evidence="7">
    <location>
        <begin position="99"/>
        <end position="118"/>
    </location>
</feature>
<feature type="transmembrane region" description="Helical" evidence="7">
    <location>
        <begin position="6"/>
        <end position="27"/>
    </location>
</feature>
<dbReference type="InterPro" id="IPR005467">
    <property type="entry name" value="His_kinase_dom"/>
</dbReference>
<dbReference type="RefSeq" id="WP_012795377.1">
    <property type="nucleotide sequence ID" value="NC_013158.1"/>
</dbReference>